<dbReference type="PROSITE" id="PS00028">
    <property type="entry name" value="ZINC_FINGER_C2H2_1"/>
    <property type="match status" value="1"/>
</dbReference>
<dbReference type="SUPFAM" id="SSF54236">
    <property type="entry name" value="Ubiquitin-like"/>
    <property type="match status" value="1"/>
</dbReference>
<dbReference type="Proteomes" id="UP000095009">
    <property type="component" value="Unassembled WGS sequence"/>
</dbReference>
<dbReference type="Pfam" id="PF24560">
    <property type="entry name" value="zf-C2H2_OTU1_C"/>
    <property type="match status" value="1"/>
</dbReference>
<evidence type="ECO:0000256" key="3">
    <source>
        <dbReference type="ARBA" id="ARBA00022723"/>
    </source>
</evidence>
<evidence type="ECO:0000256" key="1">
    <source>
        <dbReference type="ARBA" id="ARBA00000707"/>
    </source>
</evidence>
<keyword evidence="9" id="KW-0963">Cytoplasm</keyword>
<evidence type="ECO:0000256" key="8">
    <source>
        <dbReference type="ARBA" id="ARBA00022833"/>
    </source>
</evidence>
<dbReference type="PROSITE" id="PS50802">
    <property type="entry name" value="OTU"/>
    <property type="match status" value="1"/>
</dbReference>
<dbReference type="GO" id="GO:0036503">
    <property type="term" value="P:ERAD pathway"/>
    <property type="evidence" value="ECO:0007669"/>
    <property type="project" value="TreeGrafter"/>
</dbReference>
<dbReference type="PANTHER" id="PTHR13312:SF0">
    <property type="entry name" value="UBIQUITIN THIOESTERASE OTU1"/>
    <property type="match status" value="1"/>
</dbReference>
<name>A0A1E3PQ70_9ASCO</name>
<sequence length="290" mass="31832">MRLKIMMPSSLAHVVNLDNTTTAEDLKAHILSLDELGETSFSVRGGFPPRHIELEGTTLLKQLGIQNGDKLTVVSNSSNISVSSTEELILRIMADDNSCLFRAVGHAIFQNSELASELRSVVAQTIANNSVDYSDAILGQPRGRYMSWIQRATSWGGAIELTILATHFGLTIASLDVASGRVDRFNPGMDTFCVVVYSGIHYDSVAIVSPGQDQDLSKDRTVFEIKTPLGERILEGLSQLRQQLKWRHYYTDTARFAIKCLECHTVFHGQAAAAKHAKATNHGKFGEVAN</sequence>
<keyword evidence="3" id="KW-0479">Metal-binding</keyword>
<dbReference type="GO" id="GO:0005829">
    <property type="term" value="C:cytosol"/>
    <property type="evidence" value="ECO:0007669"/>
    <property type="project" value="TreeGrafter"/>
</dbReference>
<proteinExistence type="predicted"/>
<dbReference type="AlphaFoldDB" id="A0A1E3PQ70"/>
<dbReference type="OrthoDB" id="65596at2759"/>
<keyword evidence="6 9" id="KW-0378">Hydrolase</keyword>
<dbReference type="Pfam" id="PF21403">
    <property type="entry name" value="OTU1_UBXL"/>
    <property type="match status" value="1"/>
</dbReference>
<feature type="domain" description="OTU" evidence="10">
    <location>
        <begin position="88"/>
        <end position="208"/>
    </location>
</feature>
<dbReference type="STRING" id="857566.A0A1E3PQ70"/>
<keyword evidence="5 9" id="KW-0833">Ubl conjugation pathway</keyword>
<dbReference type="EMBL" id="KV454407">
    <property type="protein sequence ID" value="ODQ67062.1"/>
    <property type="molecule type" value="Genomic_DNA"/>
</dbReference>
<dbReference type="PANTHER" id="PTHR13312">
    <property type="entry name" value="HIV-INDUCED PROTEIN-7-LIKE PROTEASE"/>
    <property type="match status" value="1"/>
</dbReference>
<comment type="subcellular location">
    <subcellularLocation>
        <location evidence="9">Cytoplasm</location>
    </subcellularLocation>
</comment>
<dbReference type="GO" id="GO:0016579">
    <property type="term" value="P:protein deubiquitination"/>
    <property type="evidence" value="ECO:0007669"/>
    <property type="project" value="TreeGrafter"/>
</dbReference>
<evidence type="ECO:0000313" key="12">
    <source>
        <dbReference type="Proteomes" id="UP000095009"/>
    </source>
</evidence>
<dbReference type="GO" id="GO:0005634">
    <property type="term" value="C:nucleus"/>
    <property type="evidence" value="ECO:0007669"/>
    <property type="project" value="TreeGrafter"/>
</dbReference>
<evidence type="ECO:0000256" key="7">
    <source>
        <dbReference type="ARBA" id="ARBA00022807"/>
    </source>
</evidence>
<dbReference type="GO" id="GO:0004843">
    <property type="term" value="F:cysteine-type deubiquitinase activity"/>
    <property type="evidence" value="ECO:0007669"/>
    <property type="project" value="UniProtKB-UniRule"/>
</dbReference>
<protein>
    <recommendedName>
        <fullName evidence="9">Ubiquitin thioesterase OTU</fullName>
        <ecNumber evidence="9">3.4.19.12</ecNumber>
    </recommendedName>
</protein>
<dbReference type="Pfam" id="PF02338">
    <property type="entry name" value="OTU"/>
    <property type="match status" value="1"/>
</dbReference>
<dbReference type="Gene3D" id="3.90.70.80">
    <property type="match status" value="1"/>
</dbReference>
<keyword evidence="2" id="KW-0645">Protease</keyword>
<accession>A0A1E3PQ70</accession>
<keyword evidence="12" id="KW-1185">Reference proteome</keyword>
<dbReference type="CDD" id="cd22745">
    <property type="entry name" value="OTU_OTU1"/>
    <property type="match status" value="1"/>
</dbReference>
<dbReference type="InterPro" id="IPR038765">
    <property type="entry name" value="Papain-like_cys_pep_sf"/>
</dbReference>
<keyword evidence="8" id="KW-0862">Zinc</keyword>
<evidence type="ECO:0000256" key="6">
    <source>
        <dbReference type="ARBA" id="ARBA00022801"/>
    </source>
</evidence>
<organism evidence="11 12">
    <name type="scientific">Nadsonia fulvescens var. elongata DSM 6958</name>
    <dbReference type="NCBI Taxonomy" id="857566"/>
    <lineage>
        <taxon>Eukaryota</taxon>
        <taxon>Fungi</taxon>
        <taxon>Dikarya</taxon>
        <taxon>Ascomycota</taxon>
        <taxon>Saccharomycotina</taxon>
        <taxon>Dipodascomycetes</taxon>
        <taxon>Dipodascales</taxon>
        <taxon>Dipodascales incertae sedis</taxon>
        <taxon>Nadsonia</taxon>
    </lineage>
</organism>
<dbReference type="EC" id="3.4.19.12" evidence="9"/>
<dbReference type="InterPro" id="IPR048857">
    <property type="entry name" value="OTU1_Ubl"/>
</dbReference>
<dbReference type="InterPro" id="IPR013087">
    <property type="entry name" value="Znf_C2H2_type"/>
</dbReference>
<dbReference type="GO" id="GO:0030968">
    <property type="term" value="P:endoplasmic reticulum unfolded protein response"/>
    <property type="evidence" value="ECO:0007669"/>
    <property type="project" value="TreeGrafter"/>
</dbReference>
<dbReference type="InterPro" id="IPR029071">
    <property type="entry name" value="Ubiquitin-like_domsf"/>
</dbReference>
<reference evidence="11 12" key="1">
    <citation type="journal article" date="2016" name="Proc. Natl. Acad. Sci. U.S.A.">
        <title>Comparative genomics of biotechnologically important yeasts.</title>
        <authorList>
            <person name="Riley R."/>
            <person name="Haridas S."/>
            <person name="Wolfe K.H."/>
            <person name="Lopes M.R."/>
            <person name="Hittinger C.T."/>
            <person name="Goeker M."/>
            <person name="Salamov A.A."/>
            <person name="Wisecaver J.H."/>
            <person name="Long T.M."/>
            <person name="Calvey C.H."/>
            <person name="Aerts A.L."/>
            <person name="Barry K.W."/>
            <person name="Choi C."/>
            <person name="Clum A."/>
            <person name="Coughlan A.Y."/>
            <person name="Deshpande S."/>
            <person name="Douglass A.P."/>
            <person name="Hanson S.J."/>
            <person name="Klenk H.-P."/>
            <person name="LaButti K.M."/>
            <person name="Lapidus A."/>
            <person name="Lindquist E.A."/>
            <person name="Lipzen A.M."/>
            <person name="Meier-Kolthoff J.P."/>
            <person name="Ohm R.A."/>
            <person name="Otillar R.P."/>
            <person name="Pangilinan J.L."/>
            <person name="Peng Y."/>
            <person name="Rokas A."/>
            <person name="Rosa C.A."/>
            <person name="Scheuner C."/>
            <person name="Sibirny A.A."/>
            <person name="Slot J.C."/>
            <person name="Stielow J.B."/>
            <person name="Sun H."/>
            <person name="Kurtzman C.P."/>
            <person name="Blackwell M."/>
            <person name="Grigoriev I.V."/>
            <person name="Jeffries T.W."/>
        </authorList>
    </citation>
    <scope>NUCLEOTIDE SEQUENCE [LARGE SCALE GENOMIC DNA]</scope>
    <source>
        <strain evidence="11 12">DSM 6958</strain>
    </source>
</reference>
<evidence type="ECO:0000256" key="5">
    <source>
        <dbReference type="ARBA" id="ARBA00022786"/>
    </source>
</evidence>
<comment type="catalytic activity">
    <reaction evidence="1 9">
        <text>Thiol-dependent hydrolysis of ester, thioester, amide, peptide and isopeptide bonds formed by the C-terminal Gly of ubiquitin (a 76-residue protein attached to proteins as an intracellular targeting signal).</text>
        <dbReference type="EC" id="3.4.19.12"/>
    </reaction>
</comment>
<keyword evidence="7 9" id="KW-0788">Thiol protease</keyword>
<evidence type="ECO:0000313" key="11">
    <source>
        <dbReference type="EMBL" id="ODQ67062.1"/>
    </source>
</evidence>
<dbReference type="InterPro" id="IPR057766">
    <property type="entry name" value="Znf-C2H2_OTU1-like_C"/>
</dbReference>
<evidence type="ECO:0000256" key="9">
    <source>
        <dbReference type="RuleBase" id="RU367104"/>
    </source>
</evidence>
<comment type="function">
    <text evidence="9">Hydrolase that can remove conjugated ubiquitin from proteins and may therefore play an important regulatory role at the level of protein turnover by preventing degradation.</text>
</comment>
<evidence type="ECO:0000256" key="2">
    <source>
        <dbReference type="ARBA" id="ARBA00022670"/>
    </source>
</evidence>
<dbReference type="InterPro" id="IPR003323">
    <property type="entry name" value="OTU_dom"/>
</dbReference>
<gene>
    <name evidence="11" type="ORF">NADFUDRAFT_68979</name>
</gene>
<evidence type="ECO:0000256" key="4">
    <source>
        <dbReference type="ARBA" id="ARBA00022771"/>
    </source>
</evidence>
<dbReference type="Gene3D" id="3.10.20.90">
    <property type="entry name" value="Phosphatidylinositol 3-kinase Catalytic Subunit, Chain A, domain 1"/>
    <property type="match status" value="1"/>
</dbReference>
<evidence type="ECO:0000259" key="10">
    <source>
        <dbReference type="PROSITE" id="PS50802"/>
    </source>
</evidence>
<dbReference type="SUPFAM" id="SSF54001">
    <property type="entry name" value="Cysteine proteinases"/>
    <property type="match status" value="1"/>
</dbReference>
<keyword evidence="4" id="KW-0863">Zinc-finger</keyword>